<dbReference type="Proteomes" id="UP000008983">
    <property type="component" value="Unassembled WGS sequence"/>
</dbReference>
<gene>
    <name evidence="1" type="ORF">IMG5_113390</name>
</gene>
<keyword evidence="2" id="KW-1185">Reference proteome</keyword>
<accession>G0QTZ8</accession>
<dbReference type="InParanoid" id="G0QTZ8"/>
<dbReference type="RefSeq" id="XP_004034788.1">
    <property type="nucleotide sequence ID" value="XM_004034740.1"/>
</dbReference>
<evidence type="ECO:0000313" key="2">
    <source>
        <dbReference type="Proteomes" id="UP000008983"/>
    </source>
</evidence>
<sequence length="287" mass="34599">MNSQEQINYDYIALPHGQKRKPQYLPEKFAPQAIIRQQQKVDQAIQNGYKIDIPFLYQTEYKMENYKEVLKNVDNQIKINIDQLFQNESKELLECQAQKKFIIHRFYIDTLNLIKQGKFTVEELRCYLLVRSYIQYHFVINHYFVLLGITLSLVDDKKKYDQYQKISKIFGQYEETDLFYSENQVQKNKIVQDILLLLIKVWLFDKFEIKSNDFFATKEVNDKIQQLLSQIEQLCNEQNPQQQEQQKQEIEIIMTDQFLKVQITKKEFKKQILIYEVMNILFTISKA</sequence>
<name>G0QTZ8_ICHMU</name>
<proteinExistence type="predicted"/>
<evidence type="ECO:0000313" key="1">
    <source>
        <dbReference type="EMBL" id="EGR31302.1"/>
    </source>
</evidence>
<dbReference type="GeneID" id="14907448"/>
<organism evidence="1 2">
    <name type="scientific">Ichthyophthirius multifiliis</name>
    <name type="common">White spot disease agent</name>
    <name type="synonym">Ich</name>
    <dbReference type="NCBI Taxonomy" id="5932"/>
    <lineage>
        <taxon>Eukaryota</taxon>
        <taxon>Sar</taxon>
        <taxon>Alveolata</taxon>
        <taxon>Ciliophora</taxon>
        <taxon>Intramacronucleata</taxon>
        <taxon>Oligohymenophorea</taxon>
        <taxon>Hymenostomatida</taxon>
        <taxon>Ophryoglenina</taxon>
        <taxon>Ichthyophthirius</taxon>
    </lineage>
</organism>
<dbReference type="AlphaFoldDB" id="G0QTZ8"/>
<reference evidence="1 2" key="1">
    <citation type="submission" date="2011-07" db="EMBL/GenBank/DDBJ databases">
        <authorList>
            <person name="Coyne R."/>
            <person name="Brami D."/>
            <person name="Johnson J."/>
            <person name="Hostetler J."/>
            <person name="Hannick L."/>
            <person name="Clark T."/>
            <person name="Cassidy-Hanley D."/>
            <person name="Inman J."/>
        </authorList>
    </citation>
    <scope>NUCLEOTIDE SEQUENCE [LARGE SCALE GENOMIC DNA]</scope>
    <source>
        <strain evidence="1 2">G5</strain>
    </source>
</reference>
<protein>
    <submittedName>
        <fullName evidence="1">Uncharacterized protein</fullName>
    </submittedName>
</protein>
<dbReference type="EMBL" id="GL983887">
    <property type="protein sequence ID" value="EGR31302.1"/>
    <property type="molecule type" value="Genomic_DNA"/>
</dbReference>